<feature type="transmembrane region" description="Helical" evidence="1">
    <location>
        <begin position="72"/>
        <end position="98"/>
    </location>
</feature>
<dbReference type="Proteomes" id="UP000694892">
    <property type="component" value="Chromosome 2L"/>
</dbReference>
<dbReference type="AlphaFoldDB" id="A0A974HY17"/>
<sequence length="111" mass="13104">MSFRSLIKKWHKTWSLTFASVFANIFCVLMNEAYIPPKVFKIILAEQGVHIFKDEFAPLTCFSYPISFLPPFLLFSSAMFLLVPLCFVLWQFFLYLCFIRYPLFSTMFELG</sequence>
<organism evidence="2 3">
    <name type="scientific">Xenopus laevis</name>
    <name type="common">African clawed frog</name>
    <dbReference type="NCBI Taxonomy" id="8355"/>
    <lineage>
        <taxon>Eukaryota</taxon>
        <taxon>Metazoa</taxon>
        <taxon>Chordata</taxon>
        <taxon>Craniata</taxon>
        <taxon>Vertebrata</taxon>
        <taxon>Euteleostomi</taxon>
        <taxon>Amphibia</taxon>
        <taxon>Batrachia</taxon>
        <taxon>Anura</taxon>
        <taxon>Pipoidea</taxon>
        <taxon>Pipidae</taxon>
        <taxon>Xenopodinae</taxon>
        <taxon>Xenopus</taxon>
        <taxon>Xenopus</taxon>
    </lineage>
</organism>
<proteinExistence type="predicted"/>
<evidence type="ECO:0000256" key="1">
    <source>
        <dbReference type="SAM" id="Phobius"/>
    </source>
</evidence>
<keyword evidence="1" id="KW-1133">Transmembrane helix</keyword>
<protein>
    <submittedName>
        <fullName evidence="2">Uncharacterized protein</fullName>
    </submittedName>
</protein>
<name>A0A974HY17_XENLA</name>
<feature type="transmembrane region" description="Helical" evidence="1">
    <location>
        <begin position="12"/>
        <end position="31"/>
    </location>
</feature>
<keyword evidence="1" id="KW-0472">Membrane</keyword>
<reference evidence="3" key="1">
    <citation type="journal article" date="2016" name="Nature">
        <title>Genome evolution in the allotetraploid frog Xenopus laevis.</title>
        <authorList>
            <person name="Session A.M."/>
            <person name="Uno Y."/>
            <person name="Kwon T."/>
            <person name="Chapman J.A."/>
            <person name="Toyoda A."/>
            <person name="Takahashi S."/>
            <person name="Fukui A."/>
            <person name="Hikosaka A."/>
            <person name="Suzuki A."/>
            <person name="Kondo M."/>
            <person name="van Heeringen S.J."/>
            <person name="Quigley I."/>
            <person name="Heinz S."/>
            <person name="Ogino H."/>
            <person name="Ochi H."/>
            <person name="Hellsten U."/>
            <person name="Lyons J.B."/>
            <person name="Simakov O."/>
            <person name="Putnam N."/>
            <person name="Stites J."/>
            <person name="Kuroki Y."/>
            <person name="Tanaka T."/>
            <person name="Michiue T."/>
            <person name="Watanabe M."/>
            <person name="Bogdanovic O."/>
            <person name="Lister R."/>
            <person name="Georgiou G."/>
            <person name="Paranjpe S.S."/>
            <person name="van Kruijsbergen I."/>
            <person name="Shu S."/>
            <person name="Carlson J."/>
            <person name="Kinoshita T."/>
            <person name="Ohta Y."/>
            <person name="Mawaribuchi S."/>
            <person name="Jenkins J."/>
            <person name="Grimwood J."/>
            <person name="Schmutz J."/>
            <person name="Mitros T."/>
            <person name="Mozaffari S.V."/>
            <person name="Suzuki Y."/>
            <person name="Haramoto Y."/>
            <person name="Yamamoto T.S."/>
            <person name="Takagi C."/>
            <person name="Heald R."/>
            <person name="Miller K."/>
            <person name="Haudenschild C."/>
            <person name="Kitzman J."/>
            <person name="Nakayama T."/>
            <person name="Izutsu Y."/>
            <person name="Robert J."/>
            <person name="Fortriede J."/>
            <person name="Burns K."/>
            <person name="Lotay V."/>
            <person name="Karimi K."/>
            <person name="Yasuoka Y."/>
            <person name="Dichmann D.S."/>
            <person name="Flajnik M.F."/>
            <person name="Houston D.W."/>
            <person name="Shendure J."/>
            <person name="DuPasquier L."/>
            <person name="Vize P.D."/>
            <person name="Zorn A.M."/>
            <person name="Ito M."/>
            <person name="Marcotte E.M."/>
            <person name="Wallingford J.B."/>
            <person name="Ito Y."/>
            <person name="Asashima M."/>
            <person name="Ueno N."/>
            <person name="Matsuda Y."/>
            <person name="Veenstra G.J."/>
            <person name="Fujiyama A."/>
            <person name="Harland R.M."/>
            <person name="Taira M."/>
            <person name="Rokhsar D.S."/>
        </authorList>
    </citation>
    <scope>NUCLEOTIDE SEQUENCE [LARGE SCALE GENOMIC DNA]</scope>
    <source>
        <strain evidence="3">J</strain>
    </source>
</reference>
<dbReference type="EMBL" id="CM004468">
    <property type="protein sequence ID" value="OCT94519.1"/>
    <property type="molecule type" value="Genomic_DNA"/>
</dbReference>
<evidence type="ECO:0000313" key="3">
    <source>
        <dbReference type="Proteomes" id="UP000694892"/>
    </source>
</evidence>
<gene>
    <name evidence="2" type="ORF">XELAEV_18012192mg</name>
</gene>
<accession>A0A974HY17</accession>
<keyword evidence="1" id="KW-0812">Transmembrane</keyword>
<evidence type="ECO:0000313" key="2">
    <source>
        <dbReference type="EMBL" id="OCT94519.1"/>
    </source>
</evidence>